<feature type="binding site" evidence="8">
    <location>
        <position position="212"/>
    </location>
    <ligand>
        <name>Zn(2+)</name>
        <dbReference type="ChEBI" id="CHEBI:29105"/>
        <label>1</label>
        <note>catalytic</note>
    </ligand>
</feature>
<feature type="binding site" evidence="8">
    <location>
        <position position="64"/>
    </location>
    <ligand>
        <name>Zn(2+)</name>
        <dbReference type="ChEBI" id="CHEBI:29105"/>
        <label>1</label>
        <note>catalytic</note>
    </ligand>
</feature>
<gene>
    <name evidence="8" type="primary">rnz</name>
    <name evidence="9" type="ORF">WKR92_13870</name>
</gene>
<reference evidence="9 10" key="1">
    <citation type="submission" date="2024-04" db="EMBL/GenBank/DDBJ databases">
        <title>Albibacterium profundi sp. nov., isolated from sediment of the Challenger Deep of Mariana Trench.</title>
        <authorList>
            <person name="Wang Y."/>
        </authorList>
    </citation>
    <scope>NUCLEOTIDE SEQUENCE [LARGE SCALE GENOMIC DNA]</scope>
    <source>
        <strain evidence="9 10">RHL897</strain>
    </source>
</reference>
<feature type="binding site" evidence="8">
    <location>
        <position position="62"/>
    </location>
    <ligand>
        <name>Zn(2+)</name>
        <dbReference type="ChEBI" id="CHEBI:29105"/>
        <label>1</label>
        <note>catalytic</note>
    </ligand>
</feature>
<evidence type="ECO:0000256" key="3">
    <source>
        <dbReference type="ARBA" id="ARBA00022722"/>
    </source>
</evidence>
<sequence>MMFDLTILGSNSATPAYGRNQTSQILSIENRLYLIDCGEGTQLQLIRYGIKPSRIKHIFISHLHGDHYLGLVGLLSSMHLGGRKDELSIYGPPALKEIIDIHLLYSDTRLRYPVHFIPTVDDEERVILQNEHITVRSFPLNHRIPCTGFRFDEPPPLAKINRDVCDELNIPSHLFSEIKKGGDYIDENGTIHQHTDLTLPPKAPRSYAYCSDTLNSGVYFSSIENVSLLYHEATFLHGMLVRAQETYHTTALEAGQIALKVGAKKLLIGHFSARYRELSPLLEECRSIFPNSHLATEGRMYHIEN</sequence>
<dbReference type="SUPFAM" id="SSF56281">
    <property type="entry name" value="Metallo-hydrolase/oxidoreductase"/>
    <property type="match status" value="1"/>
</dbReference>
<dbReference type="EMBL" id="JBBVGT010000003">
    <property type="protein sequence ID" value="MFB5946916.1"/>
    <property type="molecule type" value="Genomic_DNA"/>
</dbReference>
<keyword evidence="2 8" id="KW-0819">tRNA processing</keyword>
<dbReference type="Proteomes" id="UP001580928">
    <property type="component" value="Unassembled WGS sequence"/>
</dbReference>
<keyword evidence="10" id="KW-1185">Reference proteome</keyword>
<comment type="catalytic activity">
    <reaction evidence="8">
        <text>Endonucleolytic cleavage of RNA, removing extra 3' nucleotides from tRNA precursor, generating 3' termini of tRNAs. A 3'-hydroxy group is left at the tRNA terminus and a 5'-phosphoryl group is left at the trailer molecule.</text>
        <dbReference type="EC" id="3.1.26.11"/>
    </reaction>
</comment>
<comment type="caution">
    <text evidence="9">The sequence shown here is derived from an EMBL/GenBank/DDBJ whole genome shotgun (WGS) entry which is preliminary data.</text>
</comment>
<protein>
    <recommendedName>
        <fullName evidence="8">Ribonuclease Z</fullName>
        <shortName evidence="8">RNase Z</shortName>
        <ecNumber evidence="8">3.1.26.11</ecNumber>
    </recommendedName>
    <alternativeName>
        <fullName evidence="8">tRNA 3 endonuclease</fullName>
    </alternativeName>
    <alternativeName>
        <fullName evidence="8">tRNase Z</fullName>
    </alternativeName>
</protein>
<dbReference type="PANTHER" id="PTHR46018">
    <property type="entry name" value="ZINC PHOSPHODIESTERASE ELAC PROTEIN 1"/>
    <property type="match status" value="1"/>
</dbReference>
<keyword evidence="5 8" id="KW-0255">Endonuclease</keyword>
<evidence type="ECO:0000256" key="6">
    <source>
        <dbReference type="ARBA" id="ARBA00022801"/>
    </source>
</evidence>
<keyword evidence="7 8" id="KW-0862">Zinc</keyword>
<evidence type="ECO:0000256" key="8">
    <source>
        <dbReference type="HAMAP-Rule" id="MF_01818"/>
    </source>
</evidence>
<evidence type="ECO:0000313" key="10">
    <source>
        <dbReference type="Proteomes" id="UP001580928"/>
    </source>
</evidence>
<feature type="binding site" evidence="8">
    <location>
        <position position="270"/>
    </location>
    <ligand>
        <name>Zn(2+)</name>
        <dbReference type="ChEBI" id="CHEBI:29105"/>
        <label>2</label>
        <note>catalytic</note>
    </ligand>
</feature>
<keyword evidence="6 8" id="KW-0378">Hydrolase</keyword>
<dbReference type="PANTHER" id="PTHR46018:SF2">
    <property type="entry name" value="ZINC PHOSPHODIESTERASE ELAC PROTEIN 1"/>
    <property type="match status" value="1"/>
</dbReference>
<organism evidence="9 10">
    <name type="scientific">Albibacterium profundi</name>
    <dbReference type="NCBI Taxonomy" id="3134906"/>
    <lineage>
        <taxon>Bacteria</taxon>
        <taxon>Pseudomonadati</taxon>
        <taxon>Bacteroidota</taxon>
        <taxon>Sphingobacteriia</taxon>
        <taxon>Sphingobacteriales</taxon>
        <taxon>Sphingobacteriaceae</taxon>
        <taxon>Albibacterium</taxon>
    </lineage>
</organism>
<evidence type="ECO:0000256" key="1">
    <source>
        <dbReference type="ARBA" id="ARBA00011738"/>
    </source>
</evidence>
<dbReference type="InterPro" id="IPR013471">
    <property type="entry name" value="RNase_Z/BN"/>
</dbReference>
<evidence type="ECO:0000256" key="2">
    <source>
        <dbReference type="ARBA" id="ARBA00022694"/>
    </source>
</evidence>
<dbReference type="InterPro" id="IPR036866">
    <property type="entry name" value="RibonucZ/Hydroxyglut_hydro"/>
</dbReference>
<dbReference type="Gene3D" id="3.60.15.10">
    <property type="entry name" value="Ribonuclease Z/Hydroxyacylglutathione hydrolase-like"/>
    <property type="match status" value="1"/>
</dbReference>
<feature type="active site" description="Proton acceptor" evidence="8">
    <location>
        <position position="66"/>
    </location>
</feature>
<evidence type="ECO:0000256" key="7">
    <source>
        <dbReference type="ARBA" id="ARBA00022833"/>
    </source>
</evidence>
<comment type="subunit">
    <text evidence="1 8">Homodimer.</text>
</comment>
<evidence type="ECO:0000256" key="5">
    <source>
        <dbReference type="ARBA" id="ARBA00022759"/>
    </source>
</evidence>
<comment type="cofactor">
    <cofactor evidence="8">
        <name>Zn(2+)</name>
        <dbReference type="ChEBI" id="CHEBI:29105"/>
    </cofactor>
    <text evidence="8">Binds 2 Zn(2+) ions.</text>
</comment>
<dbReference type="CDD" id="cd07717">
    <property type="entry name" value="RNaseZ_ZiPD-like_MBL-fold"/>
    <property type="match status" value="1"/>
</dbReference>
<evidence type="ECO:0000313" key="9">
    <source>
        <dbReference type="EMBL" id="MFB5946916.1"/>
    </source>
</evidence>
<dbReference type="GO" id="GO:0042781">
    <property type="term" value="F:3'-tRNA processing endoribonuclease activity"/>
    <property type="evidence" value="ECO:0007669"/>
    <property type="project" value="UniProtKB-EC"/>
</dbReference>
<dbReference type="RefSeq" id="WP_375558445.1">
    <property type="nucleotide sequence ID" value="NZ_JBBVGT010000003.1"/>
</dbReference>
<comment type="function">
    <text evidence="8">Zinc phosphodiesterase, which displays some tRNA 3'-processing endonuclease activity. Probably involved in tRNA maturation, by removing a 3'-trailer from precursor tRNA.</text>
</comment>
<feature type="binding site" evidence="8">
    <location>
        <position position="212"/>
    </location>
    <ligand>
        <name>Zn(2+)</name>
        <dbReference type="ChEBI" id="CHEBI:29105"/>
        <label>2</label>
        <note>catalytic</note>
    </ligand>
</feature>
<keyword evidence="4 8" id="KW-0479">Metal-binding</keyword>
<name>A0ABV5CH78_9SPHI</name>
<proteinExistence type="inferred from homology"/>
<dbReference type="HAMAP" id="MF_01818">
    <property type="entry name" value="RNase_Z_BN"/>
    <property type="match status" value="1"/>
</dbReference>
<feature type="binding site" evidence="8">
    <location>
        <position position="67"/>
    </location>
    <ligand>
        <name>Zn(2+)</name>
        <dbReference type="ChEBI" id="CHEBI:29105"/>
        <label>2</label>
        <note>catalytic</note>
    </ligand>
</feature>
<dbReference type="Pfam" id="PF23023">
    <property type="entry name" value="Anti-Pycsar_Apyc1"/>
    <property type="match status" value="1"/>
</dbReference>
<keyword evidence="3 8" id="KW-0540">Nuclease</keyword>
<feature type="binding site" evidence="8">
    <location>
        <position position="142"/>
    </location>
    <ligand>
        <name>Zn(2+)</name>
        <dbReference type="ChEBI" id="CHEBI:29105"/>
        <label>1</label>
        <note>catalytic</note>
    </ligand>
</feature>
<evidence type="ECO:0000256" key="4">
    <source>
        <dbReference type="ARBA" id="ARBA00022723"/>
    </source>
</evidence>
<comment type="similarity">
    <text evidence="8">Belongs to the RNase Z family.</text>
</comment>
<feature type="binding site" evidence="8">
    <location>
        <position position="66"/>
    </location>
    <ligand>
        <name>Zn(2+)</name>
        <dbReference type="ChEBI" id="CHEBI:29105"/>
        <label>2</label>
        <note>catalytic</note>
    </ligand>
</feature>
<dbReference type="EC" id="3.1.26.11" evidence="8"/>
<accession>A0ABV5CH78</accession>
<dbReference type="NCBIfam" id="NF000801">
    <property type="entry name" value="PRK00055.1-3"/>
    <property type="match status" value="1"/>
</dbReference>